<dbReference type="RefSeq" id="XP_024326610.1">
    <property type="nucleotide sequence ID" value="XM_024465693.1"/>
</dbReference>
<accession>A0A177AGW0</accession>
<dbReference type="GO" id="GO:0003723">
    <property type="term" value="F:RNA binding"/>
    <property type="evidence" value="ECO:0007669"/>
    <property type="project" value="UniProtKB-UniRule"/>
</dbReference>
<name>A0A177AGW0_9PEZI</name>
<dbReference type="InterPro" id="IPR002483">
    <property type="entry name" value="PWI_dom"/>
</dbReference>
<dbReference type="Gene3D" id="3.30.70.330">
    <property type="match status" value="1"/>
</dbReference>
<dbReference type="InterPro" id="IPR012677">
    <property type="entry name" value="Nucleotide-bd_a/b_plait_sf"/>
</dbReference>
<feature type="region of interest" description="Disordered" evidence="8">
    <location>
        <begin position="699"/>
        <end position="761"/>
    </location>
</feature>
<dbReference type="OrthoDB" id="443401at2759"/>
<dbReference type="Gene3D" id="1.20.1390.10">
    <property type="entry name" value="PWI domain"/>
    <property type="match status" value="1"/>
</dbReference>
<proteinExistence type="predicted"/>
<evidence type="ECO:0000259" key="9">
    <source>
        <dbReference type="PROSITE" id="PS50102"/>
    </source>
</evidence>
<organism evidence="11">
    <name type="scientific">Pseudogymnoascus destructans</name>
    <dbReference type="NCBI Taxonomy" id="655981"/>
    <lineage>
        <taxon>Eukaryota</taxon>
        <taxon>Fungi</taxon>
        <taxon>Dikarya</taxon>
        <taxon>Ascomycota</taxon>
        <taxon>Pezizomycotina</taxon>
        <taxon>Leotiomycetes</taxon>
        <taxon>Thelebolales</taxon>
        <taxon>Thelebolaceae</taxon>
        <taxon>Pseudogymnoascus</taxon>
    </lineage>
</organism>
<evidence type="ECO:0000256" key="7">
    <source>
        <dbReference type="PROSITE-ProRule" id="PRU00723"/>
    </source>
</evidence>
<dbReference type="SUPFAM" id="SSF90229">
    <property type="entry name" value="CCCH zinc finger"/>
    <property type="match status" value="1"/>
</dbReference>
<evidence type="ECO:0000256" key="5">
    <source>
        <dbReference type="ARBA" id="ARBA00043866"/>
    </source>
</evidence>
<evidence type="ECO:0000256" key="3">
    <source>
        <dbReference type="ARBA" id="ARBA00022833"/>
    </source>
</evidence>
<dbReference type="PROSITE" id="PS50102">
    <property type="entry name" value="RRM"/>
    <property type="match status" value="1"/>
</dbReference>
<feature type="zinc finger region" description="C3H1-type" evidence="7">
    <location>
        <begin position="237"/>
        <end position="265"/>
    </location>
</feature>
<keyword evidence="3 7" id="KW-0862">Zinc</keyword>
<feature type="compositionally biased region" description="Gly residues" evidence="8">
    <location>
        <begin position="567"/>
        <end position="582"/>
    </location>
</feature>
<evidence type="ECO:0000256" key="6">
    <source>
        <dbReference type="PROSITE-ProRule" id="PRU00176"/>
    </source>
</evidence>
<gene>
    <name evidence="11" type="ORF">VC83_02023</name>
</gene>
<feature type="compositionally biased region" description="Gly residues" evidence="8">
    <location>
        <begin position="314"/>
        <end position="325"/>
    </location>
</feature>
<dbReference type="PROSITE" id="PS50103">
    <property type="entry name" value="ZF_C3H1"/>
    <property type="match status" value="1"/>
</dbReference>
<feature type="compositionally biased region" description="Basic and acidic residues" evidence="8">
    <location>
        <begin position="332"/>
        <end position="345"/>
    </location>
</feature>
<dbReference type="CDD" id="cd22249">
    <property type="entry name" value="UDM1_RNF168_RNF169-like"/>
    <property type="match status" value="1"/>
</dbReference>
<comment type="function">
    <text evidence="5">May be involved in the turnover of nuclear polyadenylated (pA+) RNA.</text>
</comment>
<feature type="region of interest" description="Disordered" evidence="8">
    <location>
        <begin position="424"/>
        <end position="454"/>
    </location>
</feature>
<reference evidence="11" key="1">
    <citation type="submission" date="2016-03" db="EMBL/GenBank/DDBJ databases">
        <title>Updated assembly of Pseudogymnoascus destructans, the fungus causing white-nose syndrome of bats.</title>
        <authorList>
            <person name="Palmer J.M."/>
            <person name="Drees K.P."/>
            <person name="Foster J.T."/>
            <person name="Lindner D.L."/>
        </authorList>
    </citation>
    <scope>NUCLEOTIDE SEQUENCE [LARGE SCALE GENOMIC DNA]</scope>
    <source>
        <strain evidence="11">20631-21</strain>
    </source>
</reference>
<dbReference type="InterPro" id="IPR035979">
    <property type="entry name" value="RBD_domain_sf"/>
</dbReference>
<dbReference type="EMBL" id="KV441389">
    <property type="protein sequence ID" value="OAF61335.2"/>
    <property type="molecule type" value="Genomic_DNA"/>
</dbReference>
<evidence type="ECO:0000256" key="4">
    <source>
        <dbReference type="ARBA" id="ARBA00022884"/>
    </source>
</evidence>
<dbReference type="GO" id="GO:0008270">
    <property type="term" value="F:zinc ion binding"/>
    <property type="evidence" value="ECO:0007669"/>
    <property type="project" value="UniProtKB-KW"/>
</dbReference>
<feature type="region of interest" description="Disordered" evidence="8">
    <location>
        <begin position="114"/>
        <end position="142"/>
    </location>
</feature>
<dbReference type="InterPro" id="IPR000504">
    <property type="entry name" value="RRM_dom"/>
</dbReference>
<keyword evidence="2 7" id="KW-0863">Zinc-finger</keyword>
<evidence type="ECO:0008006" key="12">
    <source>
        <dbReference type="Google" id="ProtNLM"/>
    </source>
</evidence>
<dbReference type="PANTHER" id="PTHR14398">
    <property type="entry name" value="RNA RECOGNITION RRM/RNP DOMAIN"/>
    <property type="match status" value="1"/>
</dbReference>
<evidence type="ECO:0000256" key="1">
    <source>
        <dbReference type="ARBA" id="ARBA00022723"/>
    </source>
</evidence>
<dbReference type="InterPro" id="IPR000571">
    <property type="entry name" value="Znf_CCCH"/>
</dbReference>
<evidence type="ECO:0000259" key="10">
    <source>
        <dbReference type="PROSITE" id="PS50103"/>
    </source>
</evidence>
<feature type="domain" description="RRM" evidence="9">
    <location>
        <begin position="348"/>
        <end position="420"/>
    </location>
</feature>
<dbReference type="FunFam" id="3.30.70.330:FF:000647">
    <property type="entry name" value="CCCH zinc finger and RRM domain protein"/>
    <property type="match status" value="1"/>
</dbReference>
<feature type="region of interest" description="Disordered" evidence="8">
    <location>
        <begin position="558"/>
        <end position="585"/>
    </location>
</feature>
<dbReference type="FunFam" id="1.20.1390.10:FF:000007">
    <property type="entry name" value="CCCH zinc finger and RRM domain protein"/>
    <property type="match status" value="1"/>
</dbReference>
<dbReference type="InterPro" id="IPR045137">
    <property type="entry name" value="RBM26/27"/>
</dbReference>
<dbReference type="SUPFAM" id="SSF54928">
    <property type="entry name" value="RNA-binding domain, RBD"/>
    <property type="match status" value="1"/>
</dbReference>
<dbReference type="InterPro" id="IPR036855">
    <property type="entry name" value="Znf_CCCH_sf"/>
</dbReference>
<protein>
    <recommendedName>
        <fullName evidence="12">RNA-binding protein</fullName>
    </recommendedName>
</protein>
<keyword evidence="4 6" id="KW-0694">RNA-binding</keyword>
<dbReference type="PANTHER" id="PTHR14398:SF0">
    <property type="entry name" value="ZINC FINGER PROTEIN SWM"/>
    <property type="match status" value="1"/>
</dbReference>
<feature type="domain" description="C3H1-type" evidence="10">
    <location>
        <begin position="237"/>
        <end position="265"/>
    </location>
</feature>
<dbReference type="Pfam" id="PF01480">
    <property type="entry name" value="PWI"/>
    <property type="match status" value="1"/>
</dbReference>
<dbReference type="AlphaFoldDB" id="A0A177AGW0"/>
<feature type="region of interest" description="Disordered" evidence="8">
    <location>
        <begin position="515"/>
        <end position="537"/>
    </location>
</feature>
<dbReference type="eggNOG" id="KOG2135">
    <property type="taxonomic scope" value="Eukaryota"/>
</dbReference>
<evidence type="ECO:0000256" key="2">
    <source>
        <dbReference type="ARBA" id="ARBA00022771"/>
    </source>
</evidence>
<evidence type="ECO:0000256" key="8">
    <source>
        <dbReference type="SAM" id="MobiDB-lite"/>
    </source>
</evidence>
<dbReference type="VEuPathDB" id="FungiDB:GMDG_01410"/>
<dbReference type="CDD" id="cd12257">
    <property type="entry name" value="RRM1_RBM26_like"/>
    <property type="match status" value="1"/>
</dbReference>
<evidence type="ECO:0000313" key="11">
    <source>
        <dbReference type="EMBL" id="OAF61335.2"/>
    </source>
</evidence>
<dbReference type="Proteomes" id="UP000077154">
    <property type="component" value="Unassembled WGS sequence"/>
</dbReference>
<dbReference type="GO" id="GO:0005634">
    <property type="term" value="C:nucleus"/>
    <property type="evidence" value="ECO:0007669"/>
    <property type="project" value="TreeGrafter"/>
</dbReference>
<feature type="compositionally biased region" description="Acidic residues" evidence="8">
    <location>
        <begin position="748"/>
        <end position="761"/>
    </location>
</feature>
<dbReference type="GeneID" id="36285109"/>
<feature type="region of interest" description="Disordered" evidence="8">
    <location>
        <begin position="290"/>
        <end position="345"/>
    </location>
</feature>
<dbReference type="SMART" id="SM00360">
    <property type="entry name" value="RRM"/>
    <property type="match status" value="1"/>
</dbReference>
<sequence>MMMLFAEEDAPLLKAWIVKRLENTSDADADVLADYVLALLRHDGDIEIVRKLCEEEIPDFIKEDSTIFVKDLFEAVQYRSFMPGAPRPPQHPVSTLPNVNAPLGTPYNNFDMTGVPTGPNPNGSKKRSFNDRGDADAQMGPMDTTGRAVKQARRNGNMVPGGHYDGFGNYTTPQLNRRFDAQRGFPAMPQLPPGMPPMDPNDPMAAMMAMQAMGFPVQGMPGFDQHAAGPRGPDGRPGQGRRCRDYDTKGFCARGNSCKFEHGQDSIYVPQGVVDEYDPTNSSLVVGAEGTSTGMRPGGGHQFSGSERGRGRGRGQFGNRGGPGGAPSRRGGRAEFSSDRPNFDRSKTTIVVENIPEEKFSEEAVRAFFSEFGEISDVTMQAYKRLALVKYNDWNVAQAAYNSPKVIFDNRFVKVYWYKDDASLPQPPRGNTGEAHTATTSGDAASGVPARATSETRIDVEEFTRKQAEVQKAHEEKRKKKTEMEAAVAAMQKRQEDLMKRQAEEKRKLMERLAAKEGTAQPSAESNGADGKTPSQAEALKKQLAALEAEARSLGLDPAQAEENSWGGWGGRGRGRGRGAPGMRGAYAPRGARGGYRGRGGAGFAPGPNPYKLDNRPKKIGISGVDFTHAEKDESLRQYLLGVGEYADIETTPKNTSITFKDRFTAEKFMYGISNSEIPGVGKVELAWIQTPLPPVTLPSAAPIAKPDTATNDHENGDTGVGGNGEGDAMAQDMPRGPAQSQTREQQELDYDIGDDNEWAQ</sequence>
<keyword evidence="1 7" id="KW-0479">Metal-binding</keyword>